<dbReference type="Proteomes" id="UP001497497">
    <property type="component" value="Unassembled WGS sequence"/>
</dbReference>
<sequence length="111" mass="12796">MAHKIVLAAFSDVFCPNEPRKMPSLCFDIPNSTPDAVYQILLYLYTSEMELTDGILEEVLNAATFMGIWEVICLIKEILSKPTFENFVRYQEIRERQGMSTSLLNFPEIVR</sequence>
<dbReference type="InterPro" id="IPR011333">
    <property type="entry name" value="SKP1/BTB/POZ_sf"/>
</dbReference>
<name>A0AAV2I2F7_LYMST</name>
<gene>
    <name evidence="2" type="ORF">GSLYS_00013099001</name>
</gene>
<evidence type="ECO:0000313" key="2">
    <source>
        <dbReference type="EMBL" id="CAL1539280.1"/>
    </source>
</evidence>
<dbReference type="SUPFAM" id="SSF54695">
    <property type="entry name" value="POZ domain"/>
    <property type="match status" value="1"/>
</dbReference>
<protein>
    <recommendedName>
        <fullName evidence="1">BTB domain-containing protein</fullName>
    </recommendedName>
</protein>
<dbReference type="AlphaFoldDB" id="A0AAV2I2F7"/>
<dbReference type="Pfam" id="PF00651">
    <property type="entry name" value="BTB"/>
    <property type="match status" value="1"/>
</dbReference>
<evidence type="ECO:0000259" key="1">
    <source>
        <dbReference type="PROSITE" id="PS50097"/>
    </source>
</evidence>
<comment type="caution">
    <text evidence="2">The sequence shown here is derived from an EMBL/GenBank/DDBJ whole genome shotgun (WGS) entry which is preliminary data.</text>
</comment>
<accession>A0AAV2I2F7</accession>
<reference evidence="2 3" key="1">
    <citation type="submission" date="2024-04" db="EMBL/GenBank/DDBJ databases">
        <authorList>
            <consortium name="Genoscope - CEA"/>
            <person name="William W."/>
        </authorList>
    </citation>
    <scope>NUCLEOTIDE SEQUENCE [LARGE SCALE GENOMIC DNA]</scope>
</reference>
<keyword evidence="3" id="KW-1185">Reference proteome</keyword>
<organism evidence="2 3">
    <name type="scientific">Lymnaea stagnalis</name>
    <name type="common">Great pond snail</name>
    <name type="synonym">Helix stagnalis</name>
    <dbReference type="NCBI Taxonomy" id="6523"/>
    <lineage>
        <taxon>Eukaryota</taxon>
        <taxon>Metazoa</taxon>
        <taxon>Spiralia</taxon>
        <taxon>Lophotrochozoa</taxon>
        <taxon>Mollusca</taxon>
        <taxon>Gastropoda</taxon>
        <taxon>Heterobranchia</taxon>
        <taxon>Euthyneura</taxon>
        <taxon>Panpulmonata</taxon>
        <taxon>Hygrophila</taxon>
        <taxon>Lymnaeoidea</taxon>
        <taxon>Lymnaeidae</taxon>
        <taxon>Lymnaea</taxon>
    </lineage>
</organism>
<dbReference type="InterPro" id="IPR000210">
    <property type="entry name" value="BTB/POZ_dom"/>
</dbReference>
<dbReference type="CDD" id="cd18186">
    <property type="entry name" value="BTB_POZ_ZBTB_KLHL-like"/>
    <property type="match status" value="1"/>
</dbReference>
<feature type="non-terminal residue" evidence="2">
    <location>
        <position position="111"/>
    </location>
</feature>
<dbReference type="EMBL" id="CAXITT010000334">
    <property type="protein sequence ID" value="CAL1539280.1"/>
    <property type="molecule type" value="Genomic_DNA"/>
</dbReference>
<proteinExistence type="predicted"/>
<feature type="domain" description="BTB" evidence="1">
    <location>
        <begin position="1"/>
        <end position="53"/>
    </location>
</feature>
<dbReference type="PROSITE" id="PS50097">
    <property type="entry name" value="BTB"/>
    <property type="match status" value="1"/>
</dbReference>
<dbReference type="Gene3D" id="3.30.710.10">
    <property type="entry name" value="Potassium Channel Kv1.1, Chain A"/>
    <property type="match status" value="1"/>
</dbReference>
<evidence type="ECO:0000313" key="3">
    <source>
        <dbReference type="Proteomes" id="UP001497497"/>
    </source>
</evidence>